<name>A0A1J5RIG3_9ZZZZ</name>
<evidence type="ECO:0000256" key="1">
    <source>
        <dbReference type="ARBA" id="ARBA00004733"/>
    </source>
</evidence>
<dbReference type="InterPro" id="IPR002028">
    <property type="entry name" value="Trp_synthase_suA"/>
</dbReference>
<proteinExistence type="predicted"/>
<dbReference type="EMBL" id="MLJW01000249">
    <property type="protein sequence ID" value="OIQ91783.1"/>
    <property type="molecule type" value="Genomic_DNA"/>
</dbReference>
<evidence type="ECO:0000256" key="7">
    <source>
        <dbReference type="ARBA" id="ARBA00049047"/>
    </source>
</evidence>
<dbReference type="InterPro" id="IPR013785">
    <property type="entry name" value="Aldolase_TIM"/>
</dbReference>
<keyword evidence="5" id="KW-0057">Aromatic amino acid biosynthesis</keyword>
<sequence>MCVGLGVSRADQAAEVARYADGVIVGSALVRPLAETTDAAAGVRALRTVVAELAAGIRSSIR</sequence>
<evidence type="ECO:0000256" key="4">
    <source>
        <dbReference type="ARBA" id="ARBA00022822"/>
    </source>
</evidence>
<keyword evidence="4" id="KW-0822">Tryptophan biosynthesis</keyword>
<evidence type="ECO:0000256" key="6">
    <source>
        <dbReference type="ARBA" id="ARBA00023239"/>
    </source>
</evidence>
<evidence type="ECO:0000256" key="3">
    <source>
        <dbReference type="ARBA" id="ARBA00022605"/>
    </source>
</evidence>
<dbReference type="AlphaFoldDB" id="A0A1J5RIG3"/>
<evidence type="ECO:0000256" key="5">
    <source>
        <dbReference type="ARBA" id="ARBA00023141"/>
    </source>
</evidence>
<dbReference type="EC" id="4.2.1.20" evidence="2"/>
<evidence type="ECO:0000256" key="2">
    <source>
        <dbReference type="ARBA" id="ARBA00012043"/>
    </source>
</evidence>
<comment type="caution">
    <text evidence="8">The sequence shown here is derived from an EMBL/GenBank/DDBJ whole genome shotgun (WGS) entry which is preliminary data.</text>
</comment>
<comment type="pathway">
    <text evidence="1">Amino-acid biosynthesis; L-tryptophan biosynthesis; L-tryptophan from chorismate: step 5/5.</text>
</comment>
<keyword evidence="3" id="KW-0028">Amino-acid biosynthesis</keyword>
<accession>A0A1J5RIG3</accession>
<evidence type="ECO:0000313" key="8">
    <source>
        <dbReference type="EMBL" id="OIQ91783.1"/>
    </source>
</evidence>
<dbReference type="Pfam" id="PF00290">
    <property type="entry name" value="Trp_syntA"/>
    <property type="match status" value="1"/>
</dbReference>
<dbReference type="Gene3D" id="3.20.20.70">
    <property type="entry name" value="Aldolase class I"/>
    <property type="match status" value="1"/>
</dbReference>
<reference evidence="8" key="1">
    <citation type="submission" date="2016-10" db="EMBL/GenBank/DDBJ databases">
        <title>Sequence of Gallionella enrichment culture.</title>
        <authorList>
            <person name="Poehlein A."/>
            <person name="Muehling M."/>
            <person name="Daniel R."/>
        </authorList>
    </citation>
    <scope>NUCLEOTIDE SEQUENCE</scope>
</reference>
<dbReference type="InterPro" id="IPR011060">
    <property type="entry name" value="RibuloseP-bd_barrel"/>
</dbReference>
<dbReference type="UniPathway" id="UPA00035">
    <property type="reaction ID" value="UER00044"/>
</dbReference>
<gene>
    <name evidence="8" type="primary">trpA_10</name>
    <name evidence="8" type="ORF">GALL_263220</name>
</gene>
<protein>
    <recommendedName>
        <fullName evidence="2">tryptophan synthase</fullName>
        <ecNumber evidence="2">4.2.1.20</ecNumber>
    </recommendedName>
</protein>
<dbReference type="GO" id="GO:0004834">
    <property type="term" value="F:tryptophan synthase activity"/>
    <property type="evidence" value="ECO:0007669"/>
    <property type="project" value="UniProtKB-EC"/>
</dbReference>
<comment type="catalytic activity">
    <reaction evidence="7">
        <text>(1S,2R)-1-C-(indol-3-yl)glycerol 3-phosphate + L-serine = D-glyceraldehyde 3-phosphate + L-tryptophan + H2O</text>
        <dbReference type="Rhea" id="RHEA:10532"/>
        <dbReference type="ChEBI" id="CHEBI:15377"/>
        <dbReference type="ChEBI" id="CHEBI:33384"/>
        <dbReference type="ChEBI" id="CHEBI:57912"/>
        <dbReference type="ChEBI" id="CHEBI:58866"/>
        <dbReference type="ChEBI" id="CHEBI:59776"/>
        <dbReference type="EC" id="4.2.1.20"/>
    </reaction>
</comment>
<dbReference type="SUPFAM" id="SSF51366">
    <property type="entry name" value="Ribulose-phoshate binding barrel"/>
    <property type="match status" value="1"/>
</dbReference>
<organism evidence="8">
    <name type="scientific">mine drainage metagenome</name>
    <dbReference type="NCBI Taxonomy" id="410659"/>
    <lineage>
        <taxon>unclassified sequences</taxon>
        <taxon>metagenomes</taxon>
        <taxon>ecological metagenomes</taxon>
    </lineage>
</organism>
<keyword evidence="6 8" id="KW-0456">Lyase</keyword>